<organism evidence="2 3">
    <name type="scientific">Paractinoplanes hotanensis</name>
    <dbReference type="NCBI Taxonomy" id="2906497"/>
    <lineage>
        <taxon>Bacteria</taxon>
        <taxon>Bacillati</taxon>
        <taxon>Actinomycetota</taxon>
        <taxon>Actinomycetes</taxon>
        <taxon>Micromonosporales</taxon>
        <taxon>Micromonosporaceae</taxon>
        <taxon>Paractinoplanes</taxon>
    </lineage>
</organism>
<dbReference type="EMBL" id="JAMQOL010000031">
    <property type="protein sequence ID" value="MCM4080421.1"/>
    <property type="molecule type" value="Genomic_DNA"/>
</dbReference>
<sequence>MANIDLLPDVARETRTPRTRNVDPEVGQARSKLAVAVLRGDEDEADLQRRELHDAKILAAAKAVAAQLPDLPPEKRERVRAILFGGAA</sequence>
<keyword evidence="3" id="KW-1185">Reference proteome</keyword>
<feature type="compositionally biased region" description="Basic and acidic residues" evidence="1">
    <location>
        <begin position="10"/>
        <end position="23"/>
    </location>
</feature>
<evidence type="ECO:0000313" key="3">
    <source>
        <dbReference type="Proteomes" id="UP001523216"/>
    </source>
</evidence>
<reference evidence="2 3" key="1">
    <citation type="submission" date="2022-06" db="EMBL/GenBank/DDBJ databases">
        <title>Actinoplanes abujensis sp. nov., isolated from Nigerian arid soil.</title>
        <authorList>
            <person name="Ding P."/>
        </authorList>
    </citation>
    <scope>NUCLEOTIDE SEQUENCE [LARGE SCALE GENOMIC DNA]</scope>
    <source>
        <strain evidence="3">TRM88002</strain>
    </source>
</reference>
<dbReference type="Proteomes" id="UP001523216">
    <property type="component" value="Unassembled WGS sequence"/>
</dbReference>
<accession>A0ABT0Y2Z4</accession>
<feature type="region of interest" description="Disordered" evidence="1">
    <location>
        <begin position="1"/>
        <end position="26"/>
    </location>
</feature>
<comment type="caution">
    <text evidence="2">The sequence shown here is derived from an EMBL/GenBank/DDBJ whole genome shotgun (WGS) entry which is preliminary data.</text>
</comment>
<evidence type="ECO:0000313" key="2">
    <source>
        <dbReference type="EMBL" id="MCM4080421.1"/>
    </source>
</evidence>
<name>A0ABT0Y2Z4_9ACTN</name>
<gene>
    <name evidence="2" type="ORF">LXN57_22830</name>
</gene>
<dbReference type="RefSeq" id="WP_251800211.1">
    <property type="nucleotide sequence ID" value="NZ_JAMQOL010000031.1"/>
</dbReference>
<evidence type="ECO:0000256" key="1">
    <source>
        <dbReference type="SAM" id="MobiDB-lite"/>
    </source>
</evidence>
<protein>
    <submittedName>
        <fullName evidence="2">Uncharacterized protein</fullName>
    </submittedName>
</protein>
<proteinExistence type="predicted"/>